<keyword evidence="2" id="KW-1185">Reference proteome</keyword>
<dbReference type="PROSITE" id="PS51257">
    <property type="entry name" value="PROKAR_LIPOPROTEIN"/>
    <property type="match status" value="1"/>
</dbReference>
<dbReference type="Proteomes" id="UP000017831">
    <property type="component" value="Unassembled WGS sequence"/>
</dbReference>
<dbReference type="STRING" id="1121098.HMPREF1534_03743"/>
<dbReference type="PATRIC" id="fig|1121098.3.peg.3822"/>
<evidence type="ECO:0000313" key="1">
    <source>
        <dbReference type="EMBL" id="EOA52317.1"/>
    </source>
</evidence>
<evidence type="ECO:0000313" key="2">
    <source>
        <dbReference type="Proteomes" id="UP000017831"/>
    </source>
</evidence>
<organism evidence="1 2">
    <name type="scientific">Phocaeicola massiliensis B84634 = Timone 84634 = DSM 17679 = JCM 13223</name>
    <dbReference type="NCBI Taxonomy" id="1121098"/>
    <lineage>
        <taxon>Bacteria</taxon>
        <taxon>Pseudomonadati</taxon>
        <taxon>Bacteroidota</taxon>
        <taxon>Bacteroidia</taxon>
        <taxon>Bacteroidales</taxon>
        <taxon>Bacteroidaceae</taxon>
        <taxon>Phocaeicola</taxon>
    </lineage>
</organism>
<gene>
    <name evidence="1" type="ORF">HMPREF1534_03743</name>
</gene>
<name>U6R8L5_9BACT</name>
<comment type="caution">
    <text evidence="1">The sequence shown here is derived from an EMBL/GenBank/DDBJ whole genome shotgun (WGS) entry which is preliminary data.</text>
</comment>
<proteinExistence type="predicted"/>
<accession>U6R8L5</accession>
<protein>
    <submittedName>
        <fullName evidence="1">Uncharacterized protein</fullName>
    </submittedName>
</protein>
<sequence length="137" mass="16192">MKKILNYLFVLCLLVGAYGCSDDDRDVKRIYPEEKQEPFERENLKGYLRYDNSLKRWIIYPVDEPEFRTGDEDSISFLIENMKDEYKAYEGDVTFSGTLLYLYYEARLPITGCHGGTYIYSLHLKDIQKREPAESPY</sequence>
<dbReference type="EMBL" id="AQHY01000040">
    <property type="protein sequence ID" value="EOA52317.1"/>
    <property type="molecule type" value="Genomic_DNA"/>
</dbReference>
<reference evidence="1 2" key="1">
    <citation type="submission" date="2013-04" db="EMBL/GenBank/DDBJ databases">
        <title>The Genome Sequence of Bacteroides massiliensis DSM 17679.</title>
        <authorList>
            <consortium name="The Broad Institute Genomics Platform"/>
            <person name="Earl A."/>
            <person name="Ward D."/>
            <person name="Feldgarden M."/>
            <person name="Gevers D."/>
            <person name="Martens E."/>
            <person name="Fenner L."/>
            <person name="Roux V."/>
            <person name="Mallet M.N."/>
            <person name="Raoult D."/>
            <person name="Walker B."/>
            <person name="Young S."/>
            <person name="Zeng Q."/>
            <person name="Gargeya S."/>
            <person name="Fitzgerald M."/>
            <person name="Haas B."/>
            <person name="Abouelleil A."/>
            <person name="Allen A.W."/>
            <person name="Alvarado L."/>
            <person name="Arachchi H.M."/>
            <person name="Berlin A.M."/>
            <person name="Chapman S.B."/>
            <person name="Gainer-Dewar J."/>
            <person name="Goldberg J."/>
            <person name="Griggs A."/>
            <person name="Gujja S."/>
            <person name="Hansen M."/>
            <person name="Howarth C."/>
            <person name="Imamovic A."/>
            <person name="Ireland A."/>
            <person name="Larimer J."/>
            <person name="McCowan C."/>
            <person name="Murphy C."/>
            <person name="Pearson M."/>
            <person name="Poon T.W."/>
            <person name="Priest M."/>
            <person name="Roberts A."/>
            <person name="Saif S."/>
            <person name="Shea T."/>
            <person name="Sisk P."/>
            <person name="Sykes S."/>
            <person name="Wortman J."/>
            <person name="Nusbaum C."/>
            <person name="Birren B."/>
        </authorList>
    </citation>
    <scope>NUCLEOTIDE SEQUENCE [LARGE SCALE GENOMIC DNA]</scope>
    <source>
        <strain evidence="2">B84634 / Timone 84634 / DSM 17679 / JCM 13223</strain>
    </source>
</reference>
<dbReference type="HOGENOM" id="CLU_1861194_0_0_10"/>
<dbReference type="AlphaFoldDB" id="U6R8L5"/>
<dbReference type="RefSeq" id="WP_005944996.1">
    <property type="nucleotide sequence ID" value="NZ_KB890319.1"/>
</dbReference>